<evidence type="ECO:0000313" key="1">
    <source>
        <dbReference type="EMBL" id="KAK8891133.1"/>
    </source>
</evidence>
<reference evidence="1 2" key="1">
    <citation type="submission" date="2024-04" db="EMBL/GenBank/DDBJ databases">
        <title>Tritrichomonas musculus Genome.</title>
        <authorList>
            <person name="Alves-Ferreira E."/>
            <person name="Grigg M."/>
            <person name="Lorenzi H."/>
            <person name="Galac M."/>
        </authorList>
    </citation>
    <scope>NUCLEOTIDE SEQUENCE [LARGE SCALE GENOMIC DNA]</scope>
    <source>
        <strain evidence="1 2">EAF2021</strain>
    </source>
</reference>
<gene>
    <name evidence="1" type="ORF">M9Y10_028338</name>
</gene>
<accession>A0ABR2KJI4</accession>
<keyword evidence="2" id="KW-1185">Reference proteome</keyword>
<comment type="caution">
    <text evidence="1">The sequence shown here is derived from an EMBL/GenBank/DDBJ whole genome shotgun (WGS) entry which is preliminary data.</text>
</comment>
<evidence type="ECO:0000313" key="2">
    <source>
        <dbReference type="Proteomes" id="UP001470230"/>
    </source>
</evidence>
<sequence>MQLPYKIDFKSERNDMIESNLLNTNDNNTVNYDFNYNIYKNLQQYGEKMRYIYTYHEIAKDDIIKLNYTIEEDTKNGIIDDPRNTLKAILFLINNNPDIQINEAISKIIVDFFQDDIYVDDCIDYVFNYLVKNPEKISNQIRDSIIKNTMNKLYEMDPKIVKFWIKLLNTCNFPIPNGFFDFFFAQFDKLVFKQKKCFIDLFSTLLLHDIQINIQIFCNLPTLELFLIENFDIKATQILFIISKLDSLNVKFSDDFICQITDKVITSIEIDFD</sequence>
<dbReference type="Proteomes" id="UP001470230">
    <property type="component" value="Unassembled WGS sequence"/>
</dbReference>
<name>A0ABR2KJI4_9EUKA</name>
<organism evidence="1 2">
    <name type="scientific">Tritrichomonas musculus</name>
    <dbReference type="NCBI Taxonomy" id="1915356"/>
    <lineage>
        <taxon>Eukaryota</taxon>
        <taxon>Metamonada</taxon>
        <taxon>Parabasalia</taxon>
        <taxon>Tritrichomonadida</taxon>
        <taxon>Tritrichomonadidae</taxon>
        <taxon>Tritrichomonas</taxon>
    </lineage>
</organism>
<protein>
    <submittedName>
        <fullName evidence="1">Uncharacterized protein</fullName>
    </submittedName>
</protein>
<dbReference type="EMBL" id="JAPFFF010000004">
    <property type="protein sequence ID" value="KAK8891133.1"/>
    <property type="molecule type" value="Genomic_DNA"/>
</dbReference>
<proteinExistence type="predicted"/>